<evidence type="ECO:0000256" key="14">
    <source>
        <dbReference type="RuleBase" id="RU003587"/>
    </source>
</evidence>
<dbReference type="NCBIfam" id="TIGR00631">
    <property type="entry name" value="uvrb"/>
    <property type="match status" value="1"/>
</dbReference>
<evidence type="ECO:0000313" key="20">
    <source>
        <dbReference type="EMBL" id="RLL62649.1"/>
    </source>
</evidence>
<proteinExistence type="inferred from homology"/>
<evidence type="ECO:0000256" key="5">
    <source>
        <dbReference type="ARBA" id="ARBA00022763"/>
    </source>
</evidence>
<organism evidence="20 21">
    <name type="scientific">Paenirhodobacter hankyongi</name>
    <dbReference type="NCBI Taxonomy" id="2294033"/>
    <lineage>
        <taxon>Bacteria</taxon>
        <taxon>Pseudomonadati</taxon>
        <taxon>Pseudomonadota</taxon>
        <taxon>Alphaproteobacteria</taxon>
        <taxon>Rhodobacterales</taxon>
        <taxon>Rhodobacter group</taxon>
        <taxon>Paenirhodobacter</taxon>
    </lineage>
</organism>
<dbReference type="GO" id="GO:0009432">
    <property type="term" value="P:SOS response"/>
    <property type="evidence" value="ECO:0007669"/>
    <property type="project" value="UniProtKB-UniRule"/>
</dbReference>
<evidence type="ECO:0000259" key="19">
    <source>
        <dbReference type="PROSITE" id="PS51194"/>
    </source>
</evidence>
<keyword evidence="6 13" id="KW-0228">DNA excision</keyword>
<protein>
    <recommendedName>
        <fullName evidence="12 13">UvrABC system protein B</fullName>
        <shortName evidence="13">Protein UvrB</shortName>
    </recommendedName>
    <alternativeName>
        <fullName evidence="13">Excinuclease ABC subunit B</fullName>
    </alternativeName>
</protein>
<dbReference type="SUPFAM" id="SSF52540">
    <property type="entry name" value="P-loop containing nucleoside triphosphate hydrolases"/>
    <property type="match status" value="2"/>
</dbReference>
<evidence type="ECO:0000256" key="13">
    <source>
        <dbReference type="HAMAP-Rule" id="MF_00204"/>
    </source>
</evidence>
<evidence type="ECO:0000256" key="3">
    <source>
        <dbReference type="ARBA" id="ARBA00022490"/>
    </source>
</evidence>
<evidence type="ECO:0000256" key="4">
    <source>
        <dbReference type="ARBA" id="ARBA00022741"/>
    </source>
</evidence>
<keyword evidence="5 13" id="KW-0227">DNA damage</keyword>
<comment type="domain">
    <text evidence="13">The beta-hairpin motif is involved in DNA binding.</text>
</comment>
<feature type="short sequence motif" description="Beta-hairpin" evidence="13">
    <location>
        <begin position="114"/>
        <end position="137"/>
    </location>
</feature>
<dbReference type="CDD" id="cd18790">
    <property type="entry name" value="SF2_C_UvrB"/>
    <property type="match status" value="1"/>
</dbReference>
<evidence type="ECO:0000256" key="9">
    <source>
        <dbReference type="ARBA" id="ARBA00023204"/>
    </source>
</evidence>
<dbReference type="Pfam" id="PF17757">
    <property type="entry name" value="UvrB_inter"/>
    <property type="match status" value="1"/>
</dbReference>
<evidence type="ECO:0000256" key="10">
    <source>
        <dbReference type="ARBA" id="ARBA00023236"/>
    </source>
</evidence>
<evidence type="ECO:0000259" key="17">
    <source>
        <dbReference type="PROSITE" id="PS50151"/>
    </source>
</evidence>
<feature type="coiled-coil region" evidence="15">
    <location>
        <begin position="642"/>
        <end position="669"/>
    </location>
</feature>
<dbReference type="PANTHER" id="PTHR24029">
    <property type="entry name" value="UVRABC SYSTEM PROTEIN B"/>
    <property type="match status" value="1"/>
</dbReference>
<evidence type="ECO:0000256" key="7">
    <source>
        <dbReference type="ARBA" id="ARBA00022840"/>
    </source>
</evidence>
<evidence type="ECO:0000256" key="11">
    <source>
        <dbReference type="ARBA" id="ARBA00026033"/>
    </source>
</evidence>
<dbReference type="Gene3D" id="6.10.140.240">
    <property type="match status" value="1"/>
</dbReference>
<keyword evidence="15" id="KW-0175">Coiled coil</keyword>
<dbReference type="InterPro" id="IPR004807">
    <property type="entry name" value="UvrB"/>
</dbReference>
<evidence type="ECO:0000256" key="1">
    <source>
        <dbReference type="ARBA" id="ARBA00004496"/>
    </source>
</evidence>
<dbReference type="Pfam" id="PF12344">
    <property type="entry name" value="UvrB"/>
    <property type="match status" value="1"/>
</dbReference>
<dbReference type="Pfam" id="PF00271">
    <property type="entry name" value="Helicase_C"/>
    <property type="match status" value="1"/>
</dbReference>
<comment type="subcellular location">
    <subcellularLocation>
        <location evidence="1 13 14">Cytoplasm</location>
    </subcellularLocation>
</comment>
<dbReference type="SMART" id="SM00487">
    <property type="entry name" value="DEXDc"/>
    <property type="match status" value="1"/>
</dbReference>
<evidence type="ECO:0000256" key="2">
    <source>
        <dbReference type="ARBA" id="ARBA00008533"/>
    </source>
</evidence>
<feature type="domain" description="Helicase ATP-binding" evidence="18">
    <location>
        <begin position="48"/>
        <end position="194"/>
    </location>
</feature>
<dbReference type="InterPro" id="IPR027417">
    <property type="entry name" value="P-loop_NTPase"/>
</dbReference>
<evidence type="ECO:0000256" key="12">
    <source>
        <dbReference type="ARBA" id="ARBA00029504"/>
    </source>
</evidence>
<evidence type="ECO:0000256" key="15">
    <source>
        <dbReference type="SAM" id="Coils"/>
    </source>
</evidence>
<dbReference type="GO" id="GO:0005524">
    <property type="term" value="F:ATP binding"/>
    <property type="evidence" value="ECO:0007669"/>
    <property type="project" value="UniProtKB-UniRule"/>
</dbReference>
<comment type="subunit">
    <text evidence="11 13 14">Forms a heterotetramer with UvrA during the search for lesions. Interacts with UvrC in an incision complex.</text>
</comment>
<dbReference type="CDD" id="cd17916">
    <property type="entry name" value="DEXHc_UvrB"/>
    <property type="match status" value="1"/>
</dbReference>
<dbReference type="Pfam" id="PF02151">
    <property type="entry name" value="UVR"/>
    <property type="match status" value="1"/>
</dbReference>
<dbReference type="InterPro" id="IPR036876">
    <property type="entry name" value="UVR_dom_sf"/>
</dbReference>
<dbReference type="GO" id="GO:0016887">
    <property type="term" value="F:ATP hydrolysis activity"/>
    <property type="evidence" value="ECO:0007669"/>
    <property type="project" value="InterPro"/>
</dbReference>
<comment type="similarity">
    <text evidence="2 13 14">Belongs to the UvrB family.</text>
</comment>
<dbReference type="InterPro" id="IPR001943">
    <property type="entry name" value="UVR_dom"/>
</dbReference>
<keyword evidence="7 13" id="KW-0067">ATP-binding</keyword>
<dbReference type="PROSITE" id="PS51192">
    <property type="entry name" value="HELICASE_ATP_BIND_1"/>
    <property type="match status" value="1"/>
</dbReference>
<dbReference type="NCBIfam" id="NF003673">
    <property type="entry name" value="PRK05298.1"/>
    <property type="match status" value="1"/>
</dbReference>
<evidence type="ECO:0000256" key="8">
    <source>
        <dbReference type="ARBA" id="ARBA00022881"/>
    </source>
</evidence>
<keyword evidence="9 13" id="KW-0234">DNA repair</keyword>
<feature type="region of interest" description="Disordered" evidence="16">
    <location>
        <begin position="706"/>
        <end position="727"/>
    </location>
</feature>
<feature type="domain" description="Helicase C-terminal" evidence="19">
    <location>
        <begin position="453"/>
        <end position="619"/>
    </location>
</feature>
<evidence type="ECO:0000256" key="6">
    <source>
        <dbReference type="ARBA" id="ARBA00022769"/>
    </source>
</evidence>
<dbReference type="AlphaFoldDB" id="A0A421BK17"/>
<dbReference type="SUPFAM" id="SSF46600">
    <property type="entry name" value="C-terminal UvrC-binding domain of UvrB"/>
    <property type="match status" value="1"/>
</dbReference>
<feature type="binding site" evidence="13">
    <location>
        <begin position="61"/>
        <end position="68"/>
    </location>
    <ligand>
        <name>ATP</name>
        <dbReference type="ChEBI" id="CHEBI:30616"/>
    </ligand>
</feature>
<dbReference type="InterPro" id="IPR041471">
    <property type="entry name" value="UvrB_inter"/>
</dbReference>
<dbReference type="Gene3D" id="3.40.50.300">
    <property type="entry name" value="P-loop containing nucleotide triphosphate hydrolases"/>
    <property type="match status" value="3"/>
</dbReference>
<dbReference type="PANTHER" id="PTHR24029:SF0">
    <property type="entry name" value="UVRABC SYSTEM PROTEIN B"/>
    <property type="match status" value="1"/>
</dbReference>
<accession>A0A421BK17</accession>
<dbReference type="GO" id="GO:0009380">
    <property type="term" value="C:excinuclease repair complex"/>
    <property type="evidence" value="ECO:0007669"/>
    <property type="project" value="InterPro"/>
</dbReference>
<sequence length="727" mass="82014">MPHNTTNQPSERFDVLTRPKLEGGRRFVMHSEFSPAGDQPTAIAELSAGVEAGDRDQVLLGATGTGKTFTMAKVIEQTQRPAIILAPNKTLAAQLYGEFKGFFPENSVEYFVSYYDYYQPEAYVARTDTYIEKESMINEQIDRMRHAATRALLERDDVIIVASVSCIYGIGSVETYSAMTQDMAVGQLYDQRKFLAELIAQQYKRLDAAFQRGAFRVKGDTIDLWPAHLEDRAWRFSFFGEELESITEFDPLTGQKTDSFKQIRIYANSHYVTPRPTLQQATKQIRVELAQRLKQFHDEGKLLEAQRLEQRTNFDLEMLEATGMCAGIENYSRYLTGRGPGEPPPTLFEFIPDNALVFADESHVTVPQIGGMYRGDYRRKFTLAEHGFRLPSCMDNRPLKFEEWDAMRPQSVFVSATPAKWEMEQAGGVFAEQVIRPTGLLDPEIEIRPVETQVDDLLDEIRIVAAKGLRVLCTTLTKRMAEDLTEYLHEQGIRVRYMHSDIDTIERIEILRDLRLGAFDVLIGINLLREGLDIPECGLVAILDADKEGFLRSETSLIQTIGRAARNADGRVIMYADKITGSMERAIGETNRRRAKQMAYNLEHGITPQTVRKNVEDVLAGLYQGDTDMARVTAKIDAPKVGANLEAHLADLRSRMRKAAENLEFEEAARLRDEVKRLEAVELAIADDPLARQEAVDEAVEAAVNVRGRSTAGRPGQRGGVKRPKKR</sequence>
<comment type="caution">
    <text evidence="20">The sequence shown here is derived from an EMBL/GenBank/DDBJ whole genome shotgun (WGS) entry which is preliminary data.</text>
</comment>
<keyword evidence="3 13" id="KW-0963">Cytoplasm</keyword>
<keyword evidence="8 13" id="KW-0267">Excision nuclease</keyword>
<dbReference type="PROSITE" id="PS51194">
    <property type="entry name" value="HELICASE_CTER"/>
    <property type="match status" value="1"/>
</dbReference>
<dbReference type="SMART" id="SM00490">
    <property type="entry name" value="HELICc"/>
    <property type="match status" value="1"/>
</dbReference>
<keyword evidence="4 13" id="KW-0547">Nucleotide-binding</keyword>
<dbReference type="Proteomes" id="UP000279673">
    <property type="component" value="Unassembled WGS sequence"/>
</dbReference>
<dbReference type="GO" id="GO:0009381">
    <property type="term" value="F:excinuclease ABC activity"/>
    <property type="evidence" value="ECO:0007669"/>
    <property type="project" value="UniProtKB-UniRule"/>
</dbReference>
<evidence type="ECO:0000313" key="21">
    <source>
        <dbReference type="Proteomes" id="UP000279673"/>
    </source>
</evidence>
<gene>
    <name evidence="13 20" type="primary">uvrB</name>
    <name evidence="20" type="ORF">DYS74_16225</name>
</gene>
<name>A0A421BK17_9RHOB</name>
<reference evidence="20 21" key="1">
    <citation type="submission" date="2018-10" db="EMBL/GenBank/DDBJ databases">
        <title>Rhodobacter sp . BO-81.</title>
        <authorList>
            <person name="Im W.T."/>
        </authorList>
    </citation>
    <scope>NUCLEOTIDE SEQUENCE [LARGE SCALE GENOMIC DNA]</scope>
    <source>
        <strain evidence="20 21">BO-81</strain>
    </source>
</reference>
<dbReference type="GO" id="GO:0005737">
    <property type="term" value="C:cytoplasm"/>
    <property type="evidence" value="ECO:0007669"/>
    <property type="project" value="UniProtKB-SubCell"/>
</dbReference>
<dbReference type="GO" id="GO:0006289">
    <property type="term" value="P:nucleotide-excision repair"/>
    <property type="evidence" value="ECO:0007669"/>
    <property type="project" value="UniProtKB-UniRule"/>
</dbReference>
<dbReference type="PROSITE" id="PS50151">
    <property type="entry name" value="UVR"/>
    <property type="match status" value="1"/>
</dbReference>
<dbReference type="HAMAP" id="MF_00204">
    <property type="entry name" value="UvrB"/>
    <property type="match status" value="1"/>
</dbReference>
<dbReference type="InterPro" id="IPR001650">
    <property type="entry name" value="Helicase_C-like"/>
</dbReference>
<dbReference type="RefSeq" id="WP_121534722.1">
    <property type="nucleotide sequence ID" value="NZ_RCHI01000020.1"/>
</dbReference>
<comment type="function">
    <text evidence="13">The UvrABC repair system catalyzes the recognition and processing of DNA lesions. A damage recognition complex composed of 2 UvrA and 2 UvrB subunits scans DNA for abnormalities. Upon binding of the UvrA(2)B(2) complex to a putative damaged site, the DNA wraps around one UvrB monomer. DNA wrap is dependent on ATP binding by UvrB and probably causes local melting of the DNA helix, facilitating insertion of UvrB beta-hairpin between the DNA strands. Then UvrB probes one DNA strand for the presence of a lesion. If a lesion is found the UvrA subunits dissociate and the UvrB-DNA preincision complex is formed. This complex is subsequently bound by UvrC and the second UvrB is released. If no lesion is found, the DNA wraps around the other UvrB subunit that will check the other stand for damage.</text>
</comment>
<keyword evidence="21" id="KW-1185">Reference proteome</keyword>
<dbReference type="InterPro" id="IPR006935">
    <property type="entry name" value="Helicase/UvrB_N"/>
</dbReference>
<feature type="domain" description="UVR" evidence="17">
    <location>
        <begin position="646"/>
        <end position="681"/>
    </location>
</feature>
<keyword evidence="10 13" id="KW-0742">SOS response</keyword>
<dbReference type="Pfam" id="PF04851">
    <property type="entry name" value="ResIII"/>
    <property type="match status" value="1"/>
</dbReference>
<evidence type="ECO:0000256" key="16">
    <source>
        <dbReference type="SAM" id="MobiDB-lite"/>
    </source>
</evidence>
<dbReference type="EMBL" id="RCHI01000020">
    <property type="protein sequence ID" value="RLL62649.1"/>
    <property type="molecule type" value="Genomic_DNA"/>
</dbReference>
<dbReference type="InterPro" id="IPR014001">
    <property type="entry name" value="Helicase_ATP-bd"/>
</dbReference>
<dbReference type="GO" id="GO:0003677">
    <property type="term" value="F:DNA binding"/>
    <property type="evidence" value="ECO:0007669"/>
    <property type="project" value="UniProtKB-UniRule"/>
</dbReference>
<dbReference type="Gene3D" id="4.10.860.10">
    <property type="entry name" value="UVR domain"/>
    <property type="match status" value="1"/>
</dbReference>
<evidence type="ECO:0000259" key="18">
    <source>
        <dbReference type="PROSITE" id="PS51192"/>
    </source>
</evidence>
<dbReference type="InterPro" id="IPR024759">
    <property type="entry name" value="UvrB_YAD/RRR_dom"/>
</dbReference>